<keyword evidence="1" id="KW-0472">Membrane</keyword>
<dbReference type="PANTHER" id="PTHR30189:SF1">
    <property type="entry name" value="LPS-ASSEMBLY PROTEIN LPTD"/>
    <property type="match status" value="1"/>
</dbReference>
<dbReference type="InterPro" id="IPR007543">
    <property type="entry name" value="LptD_C"/>
</dbReference>
<comment type="function">
    <text evidence="1">Involved in the assembly of lipopolysaccharide (LPS) at the surface of the outer membrane.</text>
</comment>
<dbReference type="PANTHER" id="PTHR30189">
    <property type="entry name" value="LPS-ASSEMBLY PROTEIN"/>
    <property type="match status" value="1"/>
</dbReference>
<dbReference type="GO" id="GO:1990351">
    <property type="term" value="C:transporter complex"/>
    <property type="evidence" value="ECO:0007669"/>
    <property type="project" value="TreeGrafter"/>
</dbReference>
<dbReference type="InterPro" id="IPR045659">
    <property type="entry name" value="LptD_2"/>
</dbReference>
<dbReference type="Pfam" id="PF19838">
    <property type="entry name" value="LptD_2"/>
    <property type="match status" value="1"/>
</dbReference>
<evidence type="ECO:0000259" key="2">
    <source>
        <dbReference type="Pfam" id="PF04453"/>
    </source>
</evidence>
<reference evidence="4" key="1">
    <citation type="journal article" date="2015" name="Proc. Natl. Acad. Sci. U.S.A.">
        <title>Bacterial clade with the ribosomal RNA operon on a small plasmid rather than the chromosome.</title>
        <authorList>
            <person name="Anda M."/>
            <person name="Ohtsubo Y."/>
            <person name="Okubo T."/>
            <person name="Sugawara M."/>
            <person name="Nagata Y."/>
            <person name="Tsuda M."/>
            <person name="Minamisawa K."/>
            <person name="Mitsui H."/>
        </authorList>
    </citation>
    <scope>NUCLEOTIDE SEQUENCE</scope>
    <source>
        <strain evidence="4">DSM 14790</strain>
    </source>
</reference>
<gene>
    <name evidence="1" type="primary">lptD</name>
</gene>
<comment type="caution">
    <text evidence="1">Lacks conserved residue(s) required for the propagation of feature annotation.</text>
</comment>
<dbReference type="GO" id="GO:0015920">
    <property type="term" value="P:lipopolysaccharide transport"/>
    <property type="evidence" value="ECO:0007669"/>
    <property type="project" value="InterPro"/>
</dbReference>
<dbReference type="Pfam" id="PF04453">
    <property type="entry name" value="LptD"/>
    <property type="match status" value="1"/>
</dbReference>
<accession>A0A0P0YZC0</accession>
<proteinExistence type="inferred from homology"/>
<protein>
    <recommendedName>
        <fullName evidence="1">LPS-assembly protein LptD</fullName>
    </recommendedName>
</protein>
<feature type="domain" description="LptD C-terminal" evidence="2">
    <location>
        <begin position="325"/>
        <end position="789"/>
    </location>
</feature>
<dbReference type="HAMAP" id="MF_01411">
    <property type="entry name" value="LPS_assembly_LptD"/>
    <property type="match status" value="1"/>
</dbReference>
<comment type="similarity">
    <text evidence="1">Belongs to the LptD family.</text>
</comment>
<keyword evidence="1" id="KW-0732">Signal</keyword>
<dbReference type="GO" id="GO:0009279">
    <property type="term" value="C:cell outer membrane"/>
    <property type="evidence" value="ECO:0007669"/>
    <property type="project" value="UniProtKB-SubCell"/>
</dbReference>
<evidence type="ECO:0000313" key="4">
    <source>
        <dbReference type="EMBL" id="BAT26911.1"/>
    </source>
</evidence>
<sequence>MVARGASRAERRDAQAGIRAVLLAGTAICGLGFGGQAAWAQAVIPADMSVPDDAQMFLEADTVTYNTDNSIVTASGGVRIDYGSYKLVARNVTYDQNTRRLVASGDVELQQPDGNKVYADSIDITDDFRDGFVKALRIETPDNTRFAARDAVRQDGSVTTFQQGVYTACETCRENPDRAPLWQVKARRIVWDQTEKEVRYYGAKFELLGVPIAYMPYFQSPDPTVKRKTGFLTPTFKSSSNLGYGLRTPYFIDIADDKDVTLSGTYYTKQGFLAEAEYRQAFENGFFTLQAAGISQNDPDAFAGDNVYNTTTGELTRASPDFDNTERGMIGSKAQFALSERWTLGWDVMVQSDENFSATYEIPGYGDTVKTSEIYLTGLGDQSYFDLRGQKFQYQSVNPDAADTQPLVAPSFDYERIEQESVLGGEVKLEMNVASLHRDDGSVDPICATSLYLVDDMNEACRTPMNGYQYRSDLLRYNALEGDYTRASADLAWRDSYTLETGLVLSPTASVRGDFYTADMRSDGFANYYYEPYTYTDPATGRPVTIPNPVTPAAYNLVPNDQKGDWLADYYRQGALSLDDTGTRGMATAAMEARYPYLIETANSSHVIEPIGQVILRPDEQKIGLLPNEDAQTLVFNTANLFALDKFSGYDRIEGGSRANVGVKYAGNFDGGYSVNAVFGQSYHLGGVNSFAQTDLALVGYDSGLESDRSDYVGSIAVGTPIGITLGTQARFDEESFAVRRTDVFGTYGSSDATATVTYTNIDAQPIYGSIEDRSQITGSGTLKFAENWSAFGSVGYDIKNQSVVEKTFGIGYADECFSLLVSYQDTVNRYSQESDSSRLMFTIGLRTISDFGYSYDLGDDG</sequence>
<dbReference type="InterPro" id="IPR050218">
    <property type="entry name" value="LptD"/>
</dbReference>
<feature type="domain" description="LPS-assembly protein LptD central" evidence="3">
    <location>
        <begin position="204"/>
        <end position="278"/>
    </location>
</feature>
<name>A0A0P0YZC0_9HYPH</name>
<keyword evidence="1" id="KW-0998">Cell outer membrane</keyword>
<comment type="subcellular location">
    <subcellularLocation>
        <location evidence="1">Cell outer membrane</location>
    </subcellularLocation>
</comment>
<dbReference type="AlphaFoldDB" id="A0A0P0YZC0"/>
<organism evidence="4">
    <name type="scientific">Aurantimonas coralicida</name>
    <dbReference type="NCBI Taxonomy" id="182270"/>
    <lineage>
        <taxon>Bacteria</taxon>
        <taxon>Pseudomonadati</taxon>
        <taxon>Pseudomonadota</taxon>
        <taxon>Alphaproteobacteria</taxon>
        <taxon>Hyphomicrobiales</taxon>
        <taxon>Aurantimonadaceae</taxon>
        <taxon>Aurantimonas</taxon>
    </lineage>
</organism>
<dbReference type="EMBL" id="LC066374">
    <property type="protein sequence ID" value="BAT26911.1"/>
    <property type="molecule type" value="Genomic_DNA"/>
</dbReference>
<evidence type="ECO:0000256" key="1">
    <source>
        <dbReference type="HAMAP-Rule" id="MF_01411"/>
    </source>
</evidence>
<comment type="subunit">
    <text evidence="1">Component of the lipopolysaccharide transport and assembly complex.</text>
</comment>
<dbReference type="GO" id="GO:0043165">
    <property type="term" value="P:Gram-negative-bacterium-type cell outer membrane assembly"/>
    <property type="evidence" value="ECO:0007669"/>
    <property type="project" value="UniProtKB-UniRule"/>
</dbReference>
<evidence type="ECO:0000259" key="3">
    <source>
        <dbReference type="Pfam" id="PF19838"/>
    </source>
</evidence>
<dbReference type="InterPro" id="IPR020889">
    <property type="entry name" value="LipoPS_assembly_LptD"/>
</dbReference>